<dbReference type="Proteomes" id="UP001203761">
    <property type="component" value="Unassembled WGS sequence"/>
</dbReference>
<keyword evidence="6" id="KW-1185">Reference proteome</keyword>
<sequence>MEKKRAMTTTTTRERLLNAGVEVYGNSGARAATVRAIEDHADLPHGTLRHHFGNQEGFLAALTQHLLLLDSPTGDEAPAQMVVRWLDEGRIATRARYELTLLGIRDERVGAMLREGRDTFVAALVSRGVAPARARLAVAALDGVVLDGLLRRDLGADPAPLLALLEHDEAPRSSDRGASHRLRHQGLEPRTR</sequence>
<dbReference type="SUPFAM" id="SSF46689">
    <property type="entry name" value="Homeodomain-like"/>
    <property type="match status" value="1"/>
</dbReference>
<name>A0ABT0R1S2_9MICO</name>
<feature type="domain" description="HTH tetR-type" evidence="4">
    <location>
        <begin position="10"/>
        <end position="70"/>
    </location>
</feature>
<keyword evidence="1 2" id="KW-0238">DNA-binding</keyword>
<feature type="DNA-binding region" description="H-T-H motif" evidence="2">
    <location>
        <begin position="33"/>
        <end position="52"/>
    </location>
</feature>
<dbReference type="InterPro" id="IPR009057">
    <property type="entry name" value="Homeodomain-like_sf"/>
</dbReference>
<feature type="compositionally biased region" description="Basic and acidic residues" evidence="3">
    <location>
        <begin position="168"/>
        <end position="178"/>
    </location>
</feature>
<dbReference type="EMBL" id="JAKNCJ010000005">
    <property type="protein sequence ID" value="MCL6423846.1"/>
    <property type="molecule type" value="Genomic_DNA"/>
</dbReference>
<dbReference type="InterPro" id="IPR001647">
    <property type="entry name" value="HTH_TetR"/>
</dbReference>
<dbReference type="PROSITE" id="PS50977">
    <property type="entry name" value="HTH_TETR_2"/>
    <property type="match status" value="1"/>
</dbReference>
<dbReference type="Gene3D" id="1.10.357.10">
    <property type="entry name" value="Tetracycline Repressor, domain 2"/>
    <property type="match status" value="1"/>
</dbReference>
<dbReference type="Pfam" id="PF00440">
    <property type="entry name" value="TetR_N"/>
    <property type="match status" value="1"/>
</dbReference>
<evidence type="ECO:0000256" key="1">
    <source>
        <dbReference type="ARBA" id="ARBA00023125"/>
    </source>
</evidence>
<gene>
    <name evidence="5" type="ORF">Bequi_10700</name>
</gene>
<evidence type="ECO:0000313" key="5">
    <source>
        <dbReference type="EMBL" id="MCL6423846.1"/>
    </source>
</evidence>
<accession>A0ABT0R1S2</accession>
<dbReference type="Pfam" id="PF17940">
    <property type="entry name" value="TetR_C_31"/>
    <property type="match status" value="1"/>
</dbReference>
<comment type="caution">
    <text evidence="5">The sequence shown here is derived from an EMBL/GenBank/DDBJ whole genome shotgun (WGS) entry which is preliminary data.</text>
</comment>
<evidence type="ECO:0000256" key="3">
    <source>
        <dbReference type="SAM" id="MobiDB-lite"/>
    </source>
</evidence>
<dbReference type="RefSeq" id="WP_249737922.1">
    <property type="nucleotide sequence ID" value="NZ_JAKNCJ010000005.1"/>
</dbReference>
<proteinExistence type="predicted"/>
<evidence type="ECO:0000256" key="2">
    <source>
        <dbReference type="PROSITE-ProRule" id="PRU00335"/>
    </source>
</evidence>
<evidence type="ECO:0000259" key="4">
    <source>
        <dbReference type="PROSITE" id="PS50977"/>
    </source>
</evidence>
<evidence type="ECO:0000313" key="6">
    <source>
        <dbReference type="Proteomes" id="UP001203761"/>
    </source>
</evidence>
<protein>
    <submittedName>
        <fullName evidence="5">TetR/AcrR family transcriptional regulator</fullName>
    </submittedName>
</protein>
<feature type="region of interest" description="Disordered" evidence="3">
    <location>
        <begin position="168"/>
        <end position="192"/>
    </location>
</feature>
<organism evidence="5 6">
    <name type="scientific">Brachybacterium equifaecis</name>
    <dbReference type="NCBI Taxonomy" id="2910770"/>
    <lineage>
        <taxon>Bacteria</taxon>
        <taxon>Bacillati</taxon>
        <taxon>Actinomycetota</taxon>
        <taxon>Actinomycetes</taxon>
        <taxon>Micrococcales</taxon>
        <taxon>Dermabacteraceae</taxon>
        <taxon>Brachybacterium</taxon>
    </lineage>
</organism>
<dbReference type="InterPro" id="IPR041583">
    <property type="entry name" value="TetR_C_31"/>
</dbReference>
<reference evidence="5" key="1">
    <citation type="submission" date="2022-02" db="EMBL/GenBank/DDBJ databases">
        <authorList>
            <person name="Lee M."/>
            <person name="Kim S.-J."/>
            <person name="Jung M.-Y."/>
        </authorList>
    </citation>
    <scope>NUCLEOTIDE SEQUENCE</scope>
    <source>
        <strain evidence="5">JHP9</strain>
    </source>
</reference>